<comment type="caution">
    <text evidence="4">The sequence shown here is derived from an EMBL/GenBank/DDBJ whole genome shotgun (WGS) entry which is preliminary data.</text>
</comment>
<feature type="domain" description="Non-reducing end beta-L-arabinofuranosidase-like GH127 catalytic" evidence="1">
    <location>
        <begin position="29"/>
        <end position="420"/>
    </location>
</feature>
<dbReference type="PANTHER" id="PTHR43465">
    <property type="entry name" value="DUF1680 DOMAIN PROTEIN (AFU_ORTHOLOGUE AFUA_1G08910)"/>
    <property type="match status" value="1"/>
</dbReference>
<proteinExistence type="predicted"/>
<keyword evidence="4" id="KW-0378">Hydrolase</keyword>
<feature type="domain" description="Non-reducing end beta-L-arabinofuranosidase-like GH127 middle" evidence="2">
    <location>
        <begin position="431"/>
        <end position="525"/>
    </location>
</feature>
<dbReference type="InterPro" id="IPR049046">
    <property type="entry name" value="Beta-AFase-like_GH127_middle"/>
</dbReference>
<dbReference type="GO" id="GO:0016787">
    <property type="term" value="F:hydrolase activity"/>
    <property type="evidence" value="ECO:0007669"/>
    <property type="project" value="UniProtKB-KW"/>
</dbReference>
<name>A0ABP7DW04_9ACTN</name>
<accession>A0ABP7DW04</accession>
<sequence>MSEPSPVGSGPIRATPASRYLLRPVTSGRITGGLWAERRRINREVSVPEAWDRLHEAGNFHDLELAAGRSDGAYVNELPFLDSDVYKWLEAVGWLLADPDLAAPLAERLRDQLAATAELLVAAQQSDGYLNSHFQVRFPGERFVQLDWGHELYCAGHLIQAAVAVHRAGGDPGVLAIARRVADLVVDTFGTEEGRIDGICGHAEIETALVELHRETGDERYLARAAYFLDRHGHGLLPDGRFGRQYWQDHTPIREAEAVTGHAVRQLYLLAGVADVYAETGDESLRRAAERLWAEMVATKTYLTGGIGAHHSDEAFGDPYELPSERSYCETCAAIASIMFGQRMLMITGEAKYADLLERTLYNGFLAGTSLDGQRYIYANPLQVRDDHVGTGHDQDYARVPWFHCACCPPNVMRLLASLEHYVALSADAGVALHQYVTGRWTAATAAGEVALEVTTDYPWDGTVRVTVADAPAAEWELALRVPSWADEVSLSVDGEPVDAAAVDGWLRLTRSWAPGAVVELQLPLDVRFTAPDPRVDALRGSAAVERGPLVYCLEGADHPGTRLDDVVLDPAAAAVDQAGPETIGGAVTLRLGGRRRPHPVGWWPYGSATGADEDRAAEPIPLVAVPYFTWGNREPGPMRVWVPTS</sequence>
<dbReference type="InterPro" id="IPR049174">
    <property type="entry name" value="Beta-AFase-like"/>
</dbReference>
<dbReference type="SUPFAM" id="SSF48208">
    <property type="entry name" value="Six-hairpin glycosidases"/>
    <property type="match status" value="1"/>
</dbReference>
<keyword evidence="5" id="KW-1185">Reference proteome</keyword>
<gene>
    <name evidence="4" type="ORF">GCM10022204_28630</name>
</gene>
<dbReference type="Proteomes" id="UP001500051">
    <property type="component" value="Unassembled WGS sequence"/>
</dbReference>
<dbReference type="InterPro" id="IPR008928">
    <property type="entry name" value="6-hairpin_glycosidase_sf"/>
</dbReference>
<dbReference type="Gene3D" id="1.50.10.10">
    <property type="match status" value="1"/>
</dbReference>
<dbReference type="EMBL" id="BAAAYX010000013">
    <property type="protein sequence ID" value="GAA3708768.1"/>
    <property type="molecule type" value="Genomic_DNA"/>
</dbReference>
<dbReference type="InterPro" id="IPR012878">
    <property type="entry name" value="Beta-AFase-like_GH127_cat"/>
</dbReference>
<evidence type="ECO:0000259" key="3">
    <source>
        <dbReference type="Pfam" id="PF20737"/>
    </source>
</evidence>
<organism evidence="4 5">
    <name type="scientific">Microlunatus aurantiacus</name>
    <dbReference type="NCBI Taxonomy" id="446786"/>
    <lineage>
        <taxon>Bacteria</taxon>
        <taxon>Bacillati</taxon>
        <taxon>Actinomycetota</taxon>
        <taxon>Actinomycetes</taxon>
        <taxon>Propionibacteriales</taxon>
        <taxon>Propionibacteriaceae</taxon>
        <taxon>Microlunatus</taxon>
    </lineage>
</organism>
<reference evidence="5" key="1">
    <citation type="journal article" date="2019" name="Int. J. Syst. Evol. Microbiol.">
        <title>The Global Catalogue of Microorganisms (GCM) 10K type strain sequencing project: providing services to taxonomists for standard genome sequencing and annotation.</title>
        <authorList>
            <consortium name="The Broad Institute Genomics Platform"/>
            <consortium name="The Broad Institute Genome Sequencing Center for Infectious Disease"/>
            <person name="Wu L."/>
            <person name="Ma J."/>
        </authorList>
    </citation>
    <scope>NUCLEOTIDE SEQUENCE [LARGE SCALE GENOMIC DNA]</scope>
    <source>
        <strain evidence="5">JCM 16548</strain>
    </source>
</reference>
<evidence type="ECO:0000259" key="1">
    <source>
        <dbReference type="Pfam" id="PF07944"/>
    </source>
</evidence>
<evidence type="ECO:0000313" key="4">
    <source>
        <dbReference type="EMBL" id="GAA3708768.1"/>
    </source>
</evidence>
<dbReference type="Pfam" id="PF20737">
    <property type="entry name" value="Glyco_hydro127C"/>
    <property type="match status" value="1"/>
</dbReference>
<dbReference type="Pfam" id="PF20736">
    <property type="entry name" value="Glyco_hydro127M"/>
    <property type="match status" value="1"/>
</dbReference>
<feature type="domain" description="Non-reducing end beta-L-arabinofuranosidase-like GH127 C-terminal" evidence="3">
    <location>
        <begin position="527"/>
        <end position="644"/>
    </location>
</feature>
<dbReference type="InterPro" id="IPR012341">
    <property type="entry name" value="6hp_glycosidase-like_sf"/>
</dbReference>
<dbReference type="RefSeq" id="WP_344813064.1">
    <property type="nucleotide sequence ID" value="NZ_BAAAYX010000013.1"/>
</dbReference>
<evidence type="ECO:0000313" key="5">
    <source>
        <dbReference type="Proteomes" id="UP001500051"/>
    </source>
</evidence>
<dbReference type="Pfam" id="PF07944">
    <property type="entry name" value="Beta-AFase-like_GH127_cat"/>
    <property type="match status" value="1"/>
</dbReference>
<dbReference type="PANTHER" id="PTHR43465:SF2">
    <property type="entry name" value="DUF1680 DOMAIN PROTEIN (AFU_ORTHOLOGUE AFUA_1G08910)"/>
    <property type="match status" value="1"/>
</dbReference>
<dbReference type="InterPro" id="IPR049049">
    <property type="entry name" value="Beta-AFase-like_GH127_C"/>
</dbReference>
<protein>
    <submittedName>
        <fullName evidence="4">Glycoside hydrolase family 127 protein</fullName>
    </submittedName>
</protein>
<evidence type="ECO:0000259" key="2">
    <source>
        <dbReference type="Pfam" id="PF20736"/>
    </source>
</evidence>